<proteinExistence type="predicted"/>
<sequence>PAGYWPSGTDRPDTWNGGRTAPDEV</sequence>
<reference evidence="2" key="1">
    <citation type="submission" date="2018-05" db="EMBL/GenBank/DDBJ databases">
        <authorList>
            <person name="Lanie J.A."/>
            <person name="Ng W.-L."/>
            <person name="Kazmierczak K.M."/>
            <person name="Andrzejewski T.M."/>
            <person name="Davidsen T.M."/>
            <person name="Wayne K.J."/>
            <person name="Tettelin H."/>
            <person name="Glass J.I."/>
            <person name="Rusch D."/>
            <person name="Podicherti R."/>
            <person name="Tsui H.-C.T."/>
            <person name="Winkler M.E."/>
        </authorList>
    </citation>
    <scope>NUCLEOTIDE SEQUENCE</scope>
</reference>
<evidence type="ECO:0000313" key="2">
    <source>
        <dbReference type="EMBL" id="SVD04410.1"/>
    </source>
</evidence>
<dbReference type="EMBL" id="UINC01126126">
    <property type="protein sequence ID" value="SVD04410.1"/>
    <property type="molecule type" value="Genomic_DNA"/>
</dbReference>
<dbReference type="AlphaFoldDB" id="A0A382S3M8"/>
<name>A0A382S3M8_9ZZZZ</name>
<accession>A0A382S3M8</accession>
<protein>
    <submittedName>
        <fullName evidence="2">Uncharacterized protein</fullName>
    </submittedName>
</protein>
<organism evidence="2">
    <name type="scientific">marine metagenome</name>
    <dbReference type="NCBI Taxonomy" id="408172"/>
    <lineage>
        <taxon>unclassified sequences</taxon>
        <taxon>metagenomes</taxon>
        <taxon>ecological metagenomes</taxon>
    </lineage>
</organism>
<gene>
    <name evidence="2" type="ORF">METZ01_LOCUS357264</name>
</gene>
<feature type="non-terminal residue" evidence="2">
    <location>
        <position position="1"/>
    </location>
</feature>
<evidence type="ECO:0000256" key="1">
    <source>
        <dbReference type="SAM" id="MobiDB-lite"/>
    </source>
</evidence>
<feature type="region of interest" description="Disordered" evidence="1">
    <location>
        <begin position="1"/>
        <end position="25"/>
    </location>
</feature>